<keyword evidence="3 7" id="KW-0812">Transmembrane</keyword>
<feature type="transmembrane region" description="Helical" evidence="7">
    <location>
        <begin position="507"/>
        <end position="529"/>
    </location>
</feature>
<accession>A0AAE4Z9F6</accession>
<comment type="similarity">
    <text evidence="6">Belongs to the ABC-4 integral membrane protein family.</text>
</comment>
<evidence type="ECO:0000256" key="3">
    <source>
        <dbReference type="ARBA" id="ARBA00022692"/>
    </source>
</evidence>
<dbReference type="GO" id="GO:0005886">
    <property type="term" value="C:plasma membrane"/>
    <property type="evidence" value="ECO:0007669"/>
    <property type="project" value="UniProtKB-SubCell"/>
</dbReference>
<evidence type="ECO:0000256" key="6">
    <source>
        <dbReference type="ARBA" id="ARBA00038076"/>
    </source>
</evidence>
<feature type="domain" description="ABC3 transporter permease C-terminal" evidence="8">
    <location>
        <begin position="790"/>
        <end position="860"/>
    </location>
</feature>
<evidence type="ECO:0000313" key="10">
    <source>
        <dbReference type="EMBL" id="NIR75724.1"/>
    </source>
</evidence>
<name>A0AAE4Z9F6_9BACT</name>
<feature type="transmembrane region" description="Helical" evidence="7">
    <location>
        <begin position="830"/>
        <end position="854"/>
    </location>
</feature>
<feature type="transmembrane region" description="Helical" evidence="7">
    <location>
        <begin position="402"/>
        <end position="429"/>
    </location>
</feature>
<keyword evidence="2" id="KW-1003">Cell membrane</keyword>
<dbReference type="PANTHER" id="PTHR30572">
    <property type="entry name" value="MEMBRANE COMPONENT OF TRANSPORTER-RELATED"/>
    <property type="match status" value="1"/>
</dbReference>
<evidence type="ECO:0000259" key="8">
    <source>
        <dbReference type="Pfam" id="PF02687"/>
    </source>
</evidence>
<dbReference type="InterPro" id="IPR050250">
    <property type="entry name" value="Macrolide_Exporter_MacB"/>
</dbReference>
<gene>
    <name evidence="10" type="ORF">GWO12_11545</name>
</gene>
<organism evidence="10 11">
    <name type="scientific">Candidatus Kutchimonas denitrificans</name>
    <dbReference type="NCBI Taxonomy" id="3056748"/>
    <lineage>
        <taxon>Bacteria</taxon>
        <taxon>Pseudomonadati</taxon>
        <taxon>Gemmatimonadota</taxon>
        <taxon>Gemmatimonadia</taxon>
        <taxon>Candidatus Palauibacterales</taxon>
        <taxon>Candidatus Palauibacteraceae</taxon>
        <taxon>Candidatus Kutchimonas</taxon>
    </lineage>
</organism>
<dbReference type="PANTHER" id="PTHR30572:SF4">
    <property type="entry name" value="ABC TRANSPORTER PERMEASE YTRF"/>
    <property type="match status" value="1"/>
</dbReference>
<evidence type="ECO:0000256" key="1">
    <source>
        <dbReference type="ARBA" id="ARBA00004651"/>
    </source>
</evidence>
<feature type="domain" description="ABC3 transporter permease C-terminal" evidence="8">
    <location>
        <begin position="362"/>
        <end position="483"/>
    </location>
</feature>
<feature type="domain" description="MacB-like periplasmic core" evidence="9">
    <location>
        <begin position="591"/>
        <end position="724"/>
    </location>
</feature>
<dbReference type="GO" id="GO:0022857">
    <property type="term" value="F:transmembrane transporter activity"/>
    <property type="evidence" value="ECO:0007669"/>
    <property type="project" value="TreeGrafter"/>
</dbReference>
<proteinExistence type="inferred from homology"/>
<evidence type="ECO:0000256" key="7">
    <source>
        <dbReference type="SAM" id="Phobius"/>
    </source>
</evidence>
<comment type="caution">
    <text evidence="10">The sequence shown here is derived from an EMBL/GenBank/DDBJ whole genome shotgun (WGS) entry which is preliminary data.</text>
</comment>
<evidence type="ECO:0000313" key="11">
    <source>
        <dbReference type="Proteomes" id="UP000702544"/>
    </source>
</evidence>
<dbReference type="EMBL" id="JAACAK010000091">
    <property type="protein sequence ID" value="NIR75724.1"/>
    <property type="molecule type" value="Genomic_DNA"/>
</dbReference>
<sequence>MISQLLARLRSLWRGLRHRADVEAEMAEEFRHHIALRTEDLISGGRAPEEAARQARLEFGHIESHKQNARASRGLRLFDTIGMSWLDVKLGLRMLRKYPGLSLISVIGMSVAIAIGAGAFGVIDSMLDPTLPLPQGDRVISIQNSNVRNPGNPNRQSLHDFVIWREELTSVKDLGAFMSDRRNLIIPGRGVELVRVAEMTASGFRVALTPPLLGRPLLDEDEREDSPPVVVIAYEEWQRRFAAYPDIIGRQVRLGSELHTVVGVMPEGFRFPINHRYWVPLKLDPDDYQRGGGPALFMFGRLADGVTLDDAQAELTTLGLRTAARYPETHAQLRPRALRYTRPFFDVDSPAIAWAFRAAQLAISVLLVVVAVNVSILVYARTATRAGEIAVRTALGASRRRIVVQLFAEALVLSGMAAAIGLTVAGVALTRIQEFLERASGSNGSGLPFWWDLDLSAGLVGYVAGLAILAAVIVGALPALKATGRRVQAGLQRLESRGSGMQLGRTWTALIVTQVAVTVAALPFAIYVAGETLRGAGTDAGYPAAEFVRARLAMEREEAPPAAHRAAYERAFEARFLDRAGELLRRLDADPAISGVAFASSFPGSEPYERMEVEGRGTHWVFINRVDVEFFSVLDVPIPVGRAFDSADGRDPAHGVIVNRAFAERLFGGVNVLGRRIRHVGRSTGAEPGDVEPGPWLEIVGVVPDFAGQLELRQDLLKVYEPAALADVAPVVSLLLHVRGTPAPALTQRVRQITAAVDPALQLHELRSAADAEREIRRIFAFVALVTAAVLLSVVLLSAAGIYAMMSFIVARRRREIAIRSALGADPRRLLTGIFARASAQLGAGVLVGLLLAAVLRGPVEGKGLLLLPAVAAVMMVVGLVAALGPARRGLAVQPAEALRED</sequence>
<dbReference type="InterPro" id="IPR047928">
    <property type="entry name" value="Perm_prefix_1"/>
</dbReference>
<feature type="transmembrane region" description="Helical" evidence="7">
    <location>
        <begin position="866"/>
        <end position="885"/>
    </location>
</feature>
<keyword evidence="4 7" id="KW-1133">Transmembrane helix</keyword>
<keyword evidence="5 7" id="KW-0472">Membrane</keyword>
<evidence type="ECO:0000259" key="9">
    <source>
        <dbReference type="Pfam" id="PF12704"/>
    </source>
</evidence>
<dbReference type="NCBIfam" id="NF038403">
    <property type="entry name" value="perm_prefix_1"/>
    <property type="match status" value="1"/>
</dbReference>
<dbReference type="AlphaFoldDB" id="A0AAE4Z9F6"/>
<evidence type="ECO:0000256" key="5">
    <source>
        <dbReference type="ARBA" id="ARBA00023136"/>
    </source>
</evidence>
<dbReference type="Pfam" id="PF02687">
    <property type="entry name" value="FtsX"/>
    <property type="match status" value="2"/>
</dbReference>
<feature type="transmembrane region" description="Helical" evidence="7">
    <location>
        <begin position="779"/>
        <end position="809"/>
    </location>
</feature>
<feature type="domain" description="MacB-like periplasmic core" evidence="9">
    <location>
        <begin position="102"/>
        <end position="317"/>
    </location>
</feature>
<dbReference type="Pfam" id="PF12704">
    <property type="entry name" value="MacB_PCD"/>
    <property type="match status" value="2"/>
</dbReference>
<dbReference type="Proteomes" id="UP000702544">
    <property type="component" value="Unassembled WGS sequence"/>
</dbReference>
<feature type="transmembrane region" description="Helical" evidence="7">
    <location>
        <begin position="459"/>
        <end position="480"/>
    </location>
</feature>
<feature type="transmembrane region" description="Helical" evidence="7">
    <location>
        <begin position="361"/>
        <end position="381"/>
    </location>
</feature>
<feature type="transmembrane region" description="Helical" evidence="7">
    <location>
        <begin position="101"/>
        <end position="123"/>
    </location>
</feature>
<evidence type="ECO:0000256" key="2">
    <source>
        <dbReference type="ARBA" id="ARBA00022475"/>
    </source>
</evidence>
<dbReference type="InterPro" id="IPR003838">
    <property type="entry name" value="ABC3_permease_C"/>
</dbReference>
<protein>
    <submittedName>
        <fullName evidence="10">FtsX-like permease family protein</fullName>
    </submittedName>
</protein>
<comment type="subcellular location">
    <subcellularLocation>
        <location evidence="1">Cell membrane</location>
        <topology evidence="1">Multi-pass membrane protein</topology>
    </subcellularLocation>
</comment>
<dbReference type="InterPro" id="IPR025857">
    <property type="entry name" value="MacB_PCD"/>
</dbReference>
<evidence type="ECO:0000256" key="4">
    <source>
        <dbReference type="ARBA" id="ARBA00022989"/>
    </source>
</evidence>
<reference evidence="10 11" key="1">
    <citation type="submission" date="2020-01" db="EMBL/GenBank/DDBJ databases">
        <title>Genomes assembled from Gulf of Kutch pelagic sediment metagenomes.</title>
        <authorList>
            <person name="Chandrashekar M."/>
            <person name="Mahajan M.S."/>
            <person name="Dave K.J."/>
            <person name="Vatsa P."/>
            <person name="Nathani N.M."/>
        </authorList>
    </citation>
    <scope>NUCLEOTIDE SEQUENCE [LARGE SCALE GENOMIC DNA]</scope>
    <source>
        <strain evidence="10">KS3-K002</strain>
    </source>
</reference>